<evidence type="ECO:0000313" key="1">
    <source>
        <dbReference type="EMBL" id="KAH3706762.1"/>
    </source>
</evidence>
<protein>
    <submittedName>
        <fullName evidence="1">Uncharacterized protein</fullName>
    </submittedName>
</protein>
<reference evidence="1" key="1">
    <citation type="journal article" date="2019" name="bioRxiv">
        <title>The Genome of the Zebra Mussel, Dreissena polymorpha: A Resource for Invasive Species Research.</title>
        <authorList>
            <person name="McCartney M.A."/>
            <person name="Auch B."/>
            <person name="Kono T."/>
            <person name="Mallez S."/>
            <person name="Zhang Y."/>
            <person name="Obille A."/>
            <person name="Becker A."/>
            <person name="Abrahante J.E."/>
            <person name="Garbe J."/>
            <person name="Badalamenti J.P."/>
            <person name="Herman A."/>
            <person name="Mangelson H."/>
            <person name="Liachko I."/>
            <person name="Sullivan S."/>
            <person name="Sone E.D."/>
            <person name="Koren S."/>
            <person name="Silverstein K.A.T."/>
            <person name="Beckman K.B."/>
            <person name="Gohl D.M."/>
        </authorList>
    </citation>
    <scope>NUCLEOTIDE SEQUENCE</scope>
    <source>
        <strain evidence="1">Duluth1</strain>
        <tissue evidence="1">Whole animal</tissue>
    </source>
</reference>
<dbReference type="Proteomes" id="UP000828390">
    <property type="component" value="Unassembled WGS sequence"/>
</dbReference>
<sequence>MTKEMEELKKSQDETTKNIHSIQRLYDKRLKELQDIRQKVNEDLGQIEKRALSAMNAWMSNLTDTIKIDAQRQHAELNQSDSSKDISEDEIIEYGVRYLLRKLFKLFGI</sequence>
<proteinExistence type="predicted"/>
<dbReference type="EMBL" id="JAIWYP010000014">
    <property type="protein sequence ID" value="KAH3706762.1"/>
    <property type="molecule type" value="Genomic_DNA"/>
</dbReference>
<accession>A0A9D3YUW9</accession>
<reference evidence="1" key="2">
    <citation type="submission" date="2020-11" db="EMBL/GenBank/DDBJ databases">
        <authorList>
            <person name="McCartney M.A."/>
            <person name="Auch B."/>
            <person name="Kono T."/>
            <person name="Mallez S."/>
            <person name="Becker A."/>
            <person name="Gohl D.M."/>
            <person name="Silverstein K.A.T."/>
            <person name="Koren S."/>
            <person name="Bechman K.B."/>
            <person name="Herman A."/>
            <person name="Abrahante J.E."/>
            <person name="Garbe J."/>
        </authorList>
    </citation>
    <scope>NUCLEOTIDE SEQUENCE</scope>
    <source>
        <strain evidence="1">Duluth1</strain>
        <tissue evidence="1">Whole animal</tissue>
    </source>
</reference>
<name>A0A9D3YUW9_DREPO</name>
<keyword evidence="2" id="KW-1185">Reference proteome</keyword>
<organism evidence="1 2">
    <name type="scientific">Dreissena polymorpha</name>
    <name type="common">Zebra mussel</name>
    <name type="synonym">Mytilus polymorpha</name>
    <dbReference type="NCBI Taxonomy" id="45954"/>
    <lineage>
        <taxon>Eukaryota</taxon>
        <taxon>Metazoa</taxon>
        <taxon>Spiralia</taxon>
        <taxon>Lophotrochozoa</taxon>
        <taxon>Mollusca</taxon>
        <taxon>Bivalvia</taxon>
        <taxon>Autobranchia</taxon>
        <taxon>Heteroconchia</taxon>
        <taxon>Euheterodonta</taxon>
        <taxon>Imparidentia</taxon>
        <taxon>Neoheterodontei</taxon>
        <taxon>Myida</taxon>
        <taxon>Dreissenoidea</taxon>
        <taxon>Dreissenidae</taxon>
        <taxon>Dreissena</taxon>
    </lineage>
</organism>
<evidence type="ECO:0000313" key="2">
    <source>
        <dbReference type="Proteomes" id="UP000828390"/>
    </source>
</evidence>
<comment type="caution">
    <text evidence="1">The sequence shown here is derived from an EMBL/GenBank/DDBJ whole genome shotgun (WGS) entry which is preliminary data.</text>
</comment>
<gene>
    <name evidence="1" type="ORF">DPMN_066151</name>
</gene>
<dbReference type="AlphaFoldDB" id="A0A9D3YUW9"/>